<evidence type="ECO:0000313" key="2">
    <source>
        <dbReference type="Proteomes" id="UP000799755"/>
    </source>
</evidence>
<organism evidence="1 2">
    <name type="scientific">Lindgomyces ingoldianus</name>
    <dbReference type="NCBI Taxonomy" id="673940"/>
    <lineage>
        <taxon>Eukaryota</taxon>
        <taxon>Fungi</taxon>
        <taxon>Dikarya</taxon>
        <taxon>Ascomycota</taxon>
        <taxon>Pezizomycotina</taxon>
        <taxon>Dothideomycetes</taxon>
        <taxon>Pleosporomycetidae</taxon>
        <taxon>Pleosporales</taxon>
        <taxon>Lindgomycetaceae</taxon>
        <taxon>Lindgomyces</taxon>
    </lineage>
</organism>
<feature type="non-terminal residue" evidence="1">
    <location>
        <position position="1"/>
    </location>
</feature>
<protein>
    <submittedName>
        <fullName evidence="1">Uncharacterized protein</fullName>
    </submittedName>
</protein>
<dbReference type="EMBL" id="MU003518">
    <property type="protein sequence ID" value="KAF2467851.1"/>
    <property type="molecule type" value="Genomic_DNA"/>
</dbReference>
<reference evidence="1" key="1">
    <citation type="journal article" date="2020" name="Stud. Mycol.">
        <title>101 Dothideomycetes genomes: a test case for predicting lifestyles and emergence of pathogens.</title>
        <authorList>
            <person name="Haridas S."/>
            <person name="Albert R."/>
            <person name="Binder M."/>
            <person name="Bloem J."/>
            <person name="Labutti K."/>
            <person name="Salamov A."/>
            <person name="Andreopoulos B."/>
            <person name="Baker S."/>
            <person name="Barry K."/>
            <person name="Bills G."/>
            <person name="Bluhm B."/>
            <person name="Cannon C."/>
            <person name="Castanera R."/>
            <person name="Culley D."/>
            <person name="Daum C."/>
            <person name="Ezra D."/>
            <person name="Gonzalez J."/>
            <person name="Henrissat B."/>
            <person name="Kuo A."/>
            <person name="Liang C."/>
            <person name="Lipzen A."/>
            <person name="Lutzoni F."/>
            <person name="Magnuson J."/>
            <person name="Mondo S."/>
            <person name="Nolan M."/>
            <person name="Ohm R."/>
            <person name="Pangilinan J."/>
            <person name="Park H.-J."/>
            <person name="Ramirez L."/>
            <person name="Alfaro M."/>
            <person name="Sun H."/>
            <person name="Tritt A."/>
            <person name="Yoshinaga Y."/>
            <person name="Zwiers L.-H."/>
            <person name="Turgeon B."/>
            <person name="Goodwin S."/>
            <person name="Spatafora J."/>
            <person name="Crous P."/>
            <person name="Grigoriev I."/>
        </authorList>
    </citation>
    <scope>NUCLEOTIDE SEQUENCE</scope>
    <source>
        <strain evidence="1">ATCC 200398</strain>
    </source>
</reference>
<dbReference type="Proteomes" id="UP000799755">
    <property type="component" value="Unassembled WGS sequence"/>
</dbReference>
<name>A0ACB6QLQ9_9PLEO</name>
<gene>
    <name evidence="1" type="ORF">BDR25DRAFT_173852</name>
</gene>
<feature type="non-terminal residue" evidence="1">
    <location>
        <position position="93"/>
    </location>
</feature>
<accession>A0ACB6QLQ9</accession>
<comment type="caution">
    <text evidence="1">The sequence shown here is derived from an EMBL/GenBank/DDBJ whole genome shotgun (WGS) entry which is preliminary data.</text>
</comment>
<evidence type="ECO:0000313" key="1">
    <source>
        <dbReference type="EMBL" id="KAF2467851.1"/>
    </source>
</evidence>
<keyword evidence="2" id="KW-1185">Reference proteome</keyword>
<sequence>DKARSQHYLTPCEENAVVNFVLHMDTLGQPIQIKYIPAIAFSATRHQPQADQPPKPPGVNWAKRLKRRRPELIARTKKPQDWNQLNIYDKVSH</sequence>
<proteinExistence type="predicted"/>